<name>A0A180GI42_PUCT1</name>
<reference evidence="3" key="2">
    <citation type="submission" date="2016-05" db="EMBL/GenBank/DDBJ databases">
        <title>Comparative analysis highlights variable genome content of wheat rusts and divergence of the mating loci.</title>
        <authorList>
            <person name="Cuomo C.A."/>
            <person name="Bakkeren G."/>
            <person name="Szabo L."/>
            <person name="Khalil H."/>
            <person name="Joly D."/>
            <person name="Goldberg J."/>
            <person name="Young S."/>
            <person name="Zeng Q."/>
            <person name="Fellers J."/>
        </authorList>
    </citation>
    <scope>NUCLEOTIDE SEQUENCE [LARGE SCALE GENOMIC DNA]</scope>
    <source>
        <strain evidence="3">1-1 BBBD Race 1</strain>
    </source>
</reference>
<feature type="region of interest" description="Disordered" evidence="1">
    <location>
        <begin position="264"/>
        <end position="451"/>
    </location>
</feature>
<gene>
    <name evidence="3" type="ORF">PTTG_06135</name>
</gene>
<reference evidence="4 5" key="3">
    <citation type="journal article" date="2017" name="G3 (Bethesda)">
        <title>Comparative analysis highlights variable genome content of wheat rusts and divergence of the mating loci.</title>
        <authorList>
            <person name="Cuomo C.A."/>
            <person name="Bakkeren G."/>
            <person name="Khalil H.B."/>
            <person name="Panwar V."/>
            <person name="Joly D."/>
            <person name="Linning R."/>
            <person name="Sakthikumar S."/>
            <person name="Song X."/>
            <person name="Adiconis X."/>
            <person name="Fan L."/>
            <person name="Goldberg J.M."/>
            <person name="Levin J.Z."/>
            <person name="Young S."/>
            <person name="Zeng Q."/>
            <person name="Anikster Y."/>
            <person name="Bruce M."/>
            <person name="Wang M."/>
            <person name="Yin C."/>
            <person name="McCallum B."/>
            <person name="Szabo L.J."/>
            <person name="Hulbert S."/>
            <person name="Chen X."/>
            <person name="Fellers J.P."/>
        </authorList>
    </citation>
    <scope>NUCLEOTIDE SEQUENCE</scope>
    <source>
        <strain evidence="4">isolate 1-1 / race 1 (BBBD)</strain>
        <strain evidence="5">Isolate 1-1 / race 1 (BBBD)</strain>
    </source>
</reference>
<feature type="compositionally biased region" description="Basic and acidic residues" evidence="1">
    <location>
        <begin position="675"/>
        <end position="684"/>
    </location>
</feature>
<accession>A0A180GI42</accession>
<evidence type="ECO:0000313" key="3">
    <source>
        <dbReference type="EMBL" id="OAV92417.1"/>
    </source>
</evidence>
<sequence length="696" mass="72125">MPSLAASLVGLALIAHASAHLSLINIYGSNDVVGHAFGVNLYGKYPRARGEAGDAGGDSGVFETGTDTPFPACGSTPELGPIDLGAWMGQAEGDGLPAAHANMSVVVEAFQVNRDGGGPMSCEYSEDATTTSWKPMFMTLNQAGNSGIQNQLRSNVTVVMNFPPNAKCTGGWTQTACIVRCRTGVNKRFGGCFAVKLSDSTQPSLVTSNSTDSNDTSIVARPVANERFAEGTSTDLSDEQISQIANQVILQMKNDGLIFASSNNSTQTPSIASQPSDTGKCDLSKSRLADPNQSADNIPPPQTPDAGRDQEGNSTSLSDNPDAESNQGDNPDAGSNQGDNPDAGSSQGDNQALFPDTSASENPFPENIDATSNQGDSMNPAPNTQDTPSPTTNTPDAENKQAEKFPVGPSPVVPDDTGSNASDASKKQLDTAPNVPAIDTSAIGVSDTDDKPVTNAIPGTSSMTSNISSVDASAETDKKFNIIISNFNHTSRLSHVSNATDASKKHVNTTLIVPAANNSANGVSDTDNKLMTNATSDGSASVSNNTTVDASDEADEKFNSSISNSNNTFGLNHSALVSPAAHNQRLVNTTSSSGANLTIATDSHQANNTATAQHNPDASKSAPIVAIHTVDKPLVDATVNASNASVAGNSTVGASDVADNELYKGIQVSIIPLPSKKETSEKHWSRSRISQRKSQK</sequence>
<proteinExistence type="predicted"/>
<dbReference type="EMBL" id="ADAS02000064">
    <property type="protein sequence ID" value="OAV92417.1"/>
    <property type="molecule type" value="Genomic_DNA"/>
</dbReference>
<reference evidence="3" key="1">
    <citation type="submission" date="2009-11" db="EMBL/GenBank/DDBJ databases">
        <authorList>
            <consortium name="The Broad Institute Genome Sequencing Platform"/>
            <person name="Ward D."/>
            <person name="Feldgarden M."/>
            <person name="Earl A."/>
            <person name="Young S.K."/>
            <person name="Zeng Q."/>
            <person name="Koehrsen M."/>
            <person name="Alvarado L."/>
            <person name="Berlin A."/>
            <person name="Bochicchio J."/>
            <person name="Borenstein D."/>
            <person name="Chapman S.B."/>
            <person name="Chen Z."/>
            <person name="Engels R."/>
            <person name="Freedman E."/>
            <person name="Gellesch M."/>
            <person name="Goldberg J."/>
            <person name="Griggs A."/>
            <person name="Gujja S."/>
            <person name="Heilman E."/>
            <person name="Heiman D."/>
            <person name="Hepburn T."/>
            <person name="Howarth C."/>
            <person name="Jen D."/>
            <person name="Larson L."/>
            <person name="Lewis B."/>
            <person name="Mehta T."/>
            <person name="Park D."/>
            <person name="Pearson M."/>
            <person name="Roberts A."/>
            <person name="Saif S."/>
            <person name="Shea T."/>
            <person name="Shenoy N."/>
            <person name="Sisk P."/>
            <person name="Stolte C."/>
            <person name="Sykes S."/>
            <person name="Thomson T."/>
            <person name="Walk T."/>
            <person name="White J."/>
            <person name="Yandava C."/>
            <person name="Izard J."/>
            <person name="Baranova O.V."/>
            <person name="Blanton J.M."/>
            <person name="Tanner A.C."/>
            <person name="Dewhirst F.E."/>
            <person name="Haas B."/>
            <person name="Nusbaum C."/>
            <person name="Birren B."/>
        </authorList>
    </citation>
    <scope>NUCLEOTIDE SEQUENCE [LARGE SCALE GENOMIC DNA]</scope>
    <source>
        <strain evidence="3">1-1 BBBD Race 1</strain>
    </source>
</reference>
<dbReference type="PANTHER" id="PTHR34618:SF1">
    <property type="entry name" value="SECRETED PROTEIN"/>
    <property type="match status" value="1"/>
</dbReference>
<evidence type="ECO:0000313" key="5">
    <source>
        <dbReference type="Proteomes" id="UP000005240"/>
    </source>
</evidence>
<feature type="compositionally biased region" description="Basic residues" evidence="1">
    <location>
        <begin position="685"/>
        <end position="696"/>
    </location>
</feature>
<feature type="region of interest" description="Disordered" evidence="1">
    <location>
        <begin position="674"/>
        <end position="696"/>
    </location>
</feature>
<feature type="region of interest" description="Disordered" evidence="1">
    <location>
        <begin position="533"/>
        <end position="561"/>
    </location>
</feature>
<feature type="chain" id="PRO_5008109932" evidence="2">
    <location>
        <begin position="20"/>
        <end position="696"/>
    </location>
</feature>
<organism evidence="3">
    <name type="scientific">Puccinia triticina (isolate 1-1 / race 1 (BBBD))</name>
    <name type="common">Brown leaf rust fungus</name>
    <dbReference type="NCBI Taxonomy" id="630390"/>
    <lineage>
        <taxon>Eukaryota</taxon>
        <taxon>Fungi</taxon>
        <taxon>Dikarya</taxon>
        <taxon>Basidiomycota</taxon>
        <taxon>Pucciniomycotina</taxon>
        <taxon>Pucciniomycetes</taxon>
        <taxon>Pucciniales</taxon>
        <taxon>Pucciniaceae</taxon>
        <taxon>Puccinia</taxon>
    </lineage>
</organism>
<feature type="signal peptide" evidence="2">
    <location>
        <begin position="1"/>
        <end position="19"/>
    </location>
</feature>
<feature type="compositionally biased region" description="Polar residues" evidence="1">
    <location>
        <begin position="312"/>
        <end position="350"/>
    </location>
</feature>
<feature type="compositionally biased region" description="Polar residues" evidence="1">
    <location>
        <begin position="369"/>
        <end position="396"/>
    </location>
</feature>
<dbReference type="InterPro" id="IPR021476">
    <property type="entry name" value="Egh16-like"/>
</dbReference>
<dbReference type="OrthoDB" id="2505881at2759"/>
<evidence type="ECO:0000256" key="2">
    <source>
        <dbReference type="SAM" id="SignalP"/>
    </source>
</evidence>
<dbReference type="VEuPathDB" id="FungiDB:PTTG_06135"/>
<protein>
    <submittedName>
        <fullName evidence="3 4">Uncharacterized protein</fullName>
    </submittedName>
</protein>
<feature type="compositionally biased region" description="Polar residues" evidence="1">
    <location>
        <begin position="533"/>
        <end position="549"/>
    </location>
</feature>
<keyword evidence="2" id="KW-0732">Signal</keyword>
<evidence type="ECO:0000256" key="1">
    <source>
        <dbReference type="SAM" id="MobiDB-lite"/>
    </source>
</evidence>
<dbReference type="Proteomes" id="UP000005240">
    <property type="component" value="Unassembled WGS sequence"/>
</dbReference>
<feature type="compositionally biased region" description="Polar residues" evidence="1">
    <location>
        <begin position="264"/>
        <end position="277"/>
    </location>
</feature>
<evidence type="ECO:0000313" key="4">
    <source>
        <dbReference type="EnsemblFungi" id="PTTG_06135-t43_1-p1"/>
    </source>
</evidence>
<dbReference type="AlphaFoldDB" id="A0A180GI42"/>
<dbReference type="STRING" id="630390.A0A180GI42"/>
<reference evidence="4" key="4">
    <citation type="submission" date="2025-05" db="UniProtKB">
        <authorList>
            <consortium name="EnsemblFungi"/>
        </authorList>
    </citation>
    <scope>IDENTIFICATION</scope>
    <source>
        <strain evidence="4">isolate 1-1 / race 1 (BBBD)</strain>
    </source>
</reference>
<dbReference type="Pfam" id="PF11327">
    <property type="entry name" value="Egh16-like"/>
    <property type="match status" value="1"/>
</dbReference>
<dbReference type="EnsemblFungi" id="PTTG_06135-t43_1">
    <property type="protein sequence ID" value="PTTG_06135-t43_1-p1"/>
    <property type="gene ID" value="PTTG_06135"/>
</dbReference>
<keyword evidence="5" id="KW-1185">Reference proteome</keyword>
<feature type="compositionally biased region" description="Basic and acidic residues" evidence="1">
    <location>
        <begin position="279"/>
        <end position="288"/>
    </location>
</feature>
<dbReference type="PANTHER" id="PTHR34618">
    <property type="entry name" value="SURFACE PROTEIN MAS1, PUTATIVE-RELATED"/>
    <property type="match status" value="1"/>
</dbReference>